<dbReference type="HOGENOM" id="CLU_2406191_0_0_2"/>
<dbReference type="Proteomes" id="UP000010469">
    <property type="component" value="Chromosome"/>
</dbReference>
<evidence type="ECO:0000313" key="2">
    <source>
        <dbReference type="Proteomes" id="UP000010469"/>
    </source>
</evidence>
<protein>
    <recommendedName>
        <fullName evidence="3">Ribbon-helix-helix protein, copG family</fullName>
    </recommendedName>
</protein>
<reference evidence="2" key="1">
    <citation type="submission" date="2012-03" db="EMBL/GenBank/DDBJ databases">
        <title>Complete genome of Caldisphaera lagunensis DSM 15908.</title>
        <authorList>
            <person name="Lucas S."/>
            <person name="Copeland A."/>
            <person name="Lapidus A."/>
            <person name="Glavina del Rio T."/>
            <person name="Dalin E."/>
            <person name="Tice H."/>
            <person name="Bruce D."/>
            <person name="Goodwin L."/>
            <person name="Pitluck S."/>
            <person name="Peters L."/>
            <person name="Mikhailova N."/>
            <person name="Teshima H."/>
            <person name="Kyrpides N."/>
            <person name="Mavromatis K."/>
            <person name="Ivanova N."/>
            <person name="Brettin T."/>
            <person name="Detter J.C."/>
            <person name="Han C."/>
            <person name="Larimer F."/>
            <person name="Land M."/>
            <person name="Hauser L."/>
            <person name="Markowitz V."/>
            <person name="Cheng J.-F."/>
            <person name="Hugenholtz P."/>
            <person name="Woyke T."/>
            <person name="Wu D."/>
            <person name="Spring S."/>
            <person name="Schroeder M."/>
            <person name="Brambilla E."/>
            <person name="Klenk H.-P."/>
            <person name="Eisen J.A."/>
        </authorList>
    </citation>
    <scope>NUCLEOTIDE SEQUENCE [LARGE SCALE GENOMIC DNA]</scope>
    <source>
        <strain evidence="2">DSM 15908 / JCM 11604 / IC-154</strain>
    </source>
</reference>
<sequence length="92" mass="10736">MEYENNVIVLNVKPTNDITISSKISSYELNLINMITEKCGISRSSFIRFSIHLALSTLFSEKEINDEWKPIIDQYKIEFENIIKKCKNNGNY</sequence>
<dbReference type="InParanoid" id="L0AC47"/>
<dbReference type="KEGG" id="clg:Calag_1295"/>
<evidence type="ECO:0008006" key="3">
    <source>
        <dbReference type="Google" id="ProtNLM"/>
    </source>
</evidence>
<dbReference type="EMBL" id="CP003378">
    <property type="protein sequence ID" value="AFZ71009.1"/>
    <property type="molecule type" value="Genomic_DNA"/>
</dbReference>
<dbReference type="AlphaFoldDB" id="L0AC47"/>
<proteinExistence type="predicted"/>
<organism evidence="1 2">
    <name type="scientific">Caldisphaera lagunensis (strain DSM 15908 / JCM 11604 / ANMR 0165 / IC-154)</name>
    <dbReference type="NCBI Taxonomy" id="1056495"/>
    <lineage>
        <taxon>Archaea</taxon>
        <taxon>Thermoproteota</taxon>
        <taxon>Thermoprotei</taxon>
        <taxon>Acidilobales</taxon>
        <taxon>Caldisphaeraceae</taxon>
        <taxon>Caldisphaera</taxon>
    </lineage>
</organism>
<dbReference type="GeneID" id="14212555"/>
<dbReference type="STRING" id="1056495.Calag_1295"/>
<name>L0AC47_CALLD</name>
<gene>
    <name evidence="1" type="ordered locus">Calag_1295</name>
</gene>
<evidence type="ECO:0000313" key="1">
    <source>
        <dbReference type="EMBL" id="AFZ71009.1"/>
    </source>
</evidence>
<accession>L0AC47</accession>
<keyword evidence="2" id="KW-1185">Reference proteome</keyword>
<dbReference type="RefSeq" id="WP_015232906.1">
    <property type="nucleotide sequence ID" value="NC_019791.1"/>
</dbReference>